<dbReference type="Gene3D" id="1.20.1050.10">
    <property type="match status" value="1"/>
</dbReference>
<sequence length="1042" mass="115867">MSFPRRKITVVSTVTDGSHNRLPMFEIAEGDLPFVRTRSALLALDLQLDFIGKDSLLPVSNPASFVENISNLVPRFRTSGDVIWFRSQFEKSRVINCNTNPESESVITDNEVSPEALEQEARQASLTASTKSQNNHNAPAKSAGANSLQADEDYKSRPDEDVAELTETFLTMQPGQRPLIGLQQSPSSNLAKSFVDNFDSSRDLIFQKSHYSAFKDGKLVQTLRGRFVTEIYICGILTNISVFATAMDAARHGYSITLIEDCCGYRSKARHDEALRRLTEFTGCDVISSAELVQDLQEREWATTKAQARKAAPKAEASRRPQPRSTSTSLENVMKRLQLNGASSTGTDNDNPTMPRPSASSTMLARSKSRIKMGGLPMLPDDVPRDSKSESGTQSLPDIDGAPKRERVRAKVKTRRRPSNPPKVSQTDLEAKTPQLEKVSKPEHKLQSTDAALLASQAALENMTISDKKEPALEAETAPTATAGSHVTKHDSTDTAVQVSVKCKKSDTDYDGSAIIIPRECEPPQITTKLGPAAICEGDTTIINELLDGKTAEGIFENVRDEVLWQRMSHQGGEVPRLVSVQGDIAADGSFPIYRHPSDESPPLSQFTPMVSKIRKQVEEKLGHEVNHVLIQYYRDGTDYISEHSDKTLDIVPKTFIANVSLGAQRTMVFRTKRKAHCTDEASESTARKTCRAPLPHNSLCKMGLTTNMRWLHGIRQDKRMKGDKVPEELAYDGGRISLTFRKIGTFLDKDQQKIWGQGAIAKTKGTSRPVINGRTPEAENMLIAFGKENQSSDFDWTSTYGKGFDVLHLSNDRKLFLSGDFITDTRVKFILAELNLDWVEGSLSPAFSWKDGQNQTDAPEVPATLPIRFMDNDLSRSTVQGDLAILMYLHTTYGPSEPLSQANLARIYTRVFSISNLLEKWRAKPFLAKPFRRELLTWNSWTTEGKYIAGDRISIVDYALWPLLDEICREWGNCDGLGNISAYYKRMKKLESLMKALDGRADLGPLADPKLPRSEWVFTKAAEPVTTEKAPEKKAAETKHD</sequence>
<dbReference type="GO" id="GO:0051213">
    <property type="term" value="F:dioxygenase activity"/>
    <property type="evidence" value="ECO:0007669"/>
    <property type="project" value="InterPro"/>
</dbReference>
<name>A0A3D8S7I7_9HELO</name>
<feature type="region of interest" description="Disordered" evidence="2">
    <location>
        <begin position="1023"/>
        <end position="1042"/>
    </location>
</feature>
<dbReference type="STRING" id="1849047.A0A3D8S7I7"/>
<dbReference type="PANTHER" id="PTHR31212">
    <property type="entry name" value="ALPHA-KETOGLUTARATE-DEPENDENT DIOXYGENASE ALKB HOMOLOG 3"/>
    <property type="match status" value="1"/>
</dbReference>
<dbReference type="SUPFAM" id="SSF52499">
    <property type="entry name" value="Isochorismatase-like hydrolases"/>
    <property type="match status" value="1"/>
</dbReference>
<dbReference type="InterPro" id="IPR005123">
    <property type="entry name" value="Oxoglu/Fe-dep_dioxygenase_dom"/>
</dbReference>
<dbReference type="GO" id="GO:0006307">
    <property type="term" value="P:DNA alkylation repair"/>
    <property type="evidence" value="ECO:0007669"/>
    <property type="project" value="InterPro"/>
</dbReference>
<dbReference type="SUPFAM" id="SSF47616">
    <property type="entry name" value="GST C-terminal domain-like"/>
    <property type="match status" value="1"/>
</dbReference>
<dbReference type="Pfam" id="PF24470">
    <property type="entry name" value="Thiored_Isochorism"/>
    <property type="match status" value="1"/>
</dbReference>
<evidence type="ECO:0000313" key="5">
    <source>
        <dbReference type="Proteomes" id="UP000256645"/>
    </source>
</evidence>
<dbReference type="Proteomes" id="UP000256645">
    <property type="component" value="Unassembled WGS sequence"/>
</dbReference>
<dbReference type="InterPro" id="IPR037151">
    <property type="entry name" value="AlkB-like_sf"/>
</dbReference>
<feature type="compositionally biased region" description="Polar residues" evidence="2">
    <location>
        <begin position="340"/>
        <end position="364"/>
    </location>
</feature>
<dbReference type="AlphaFoldDB" id="A0A3D8S7I7"/>
<organism evidence="4 5">
    <name type="scientific">Coleophoma cylindrospora</name>
    <dbReference type="NCBI Taxonomy" id="1849047"/>
    <lineage>
        <taxon>Eukaryota</taxon>
        <taxon>Fungi</taxon>
        <taxon>Dikarya</taxon>
        <taxon>Ascomycota</taxon>
        <taxon>Pezizomycotina</taxon>
        <taxon>Leotiomycetes</taxon>
        <taxon>Helotiales</taxon>
        <taxon>Dermateaceae</taxon>
        <taxon>Coleophoma</taxon>
    </lineage>
</organism>
<dbReference type="EMBL" id="PDLM01000003">
    <property type="protein sequence ID" value="RDW82051.1"/>
    <property type="molecule type" value="Genomic_DNA"/>
</dbReference>
<dbReference type="Gene3D" id="3.40.50.850">
    <property type="entry name" value="Isochorismatase-like"/>
    <property type="match status" value="1"/>
</dbReference>
<dbReference type="InterPro" id="IPR036282">
    <property type="entry name" value="Glutathione-S-Trfase_C_sf"/>
</dbReference>
<feature type="compositionally biased region" description="Polar residues" evidence="2">
    <location>
        <begin position="100"/>
        <end position="111"/>
    </location>
</feature>
<evidence type="ECO:0000256" key="2">
    <source>
        <dbReference type="SAM" id="MobiDB-lite"/>
    </source>
</evidence>
<feature type="compositionally biased region" description="Basic residues" evidence="2">
    <location>
        <begin position="406"/>
        <end position="418"/>
    </location>
</feature>
<dbReference type="InterPro" id="IPR027450">
    <property type="entry name" value="AlkB-like"/>
</dbReference>
<proteinExistence type="inferred from homology"/>
<keyword evidence="5" id="KW-1185">Reference proteome</keyword>
<evidence type="ECO:0000256" key="1">
    <source>
        <dbReference type="ARBA" id="ARBA00006336"/>
    </source>
</evidence>
<dbReference type="Gene3D" id="2.60.120.590">
    <property type="entry name" value="Alpha-ketoglutarate-dependent dioxygenase AlkB-like"/>
    <property type="match status" value="1"/>
</dbReference>
<dbReference type="PROSITE" id="PS51471">
    <property type="entry name" value="FE2OG_OXY"/>
    <property type="match status" value="1"/>
</dbReference>
<dbReference type="Pfam" id="PF00857">
    <property type="entry name" value="Isochorismatase"/>
    <property type="match status" value="1"/>
</dbReference>
<dbReference type="InterPro" id="IPR032854">
    <property type="entry name" value="ALKBH3"/>
</dbReference>
<evidence type="ECO:0000259" key="3">
    <source>
        <dbReference type="PROSITE" id="PS51471"/>
    </source>
</evidence>
<accession>A0A3D8S7I7</accession>
<reference evidence="4 5" key="1">
    <citation type="journal article" date="2018" name="IMA Fungus">
        <title>IMA Genome-F 9: Draft genome sequence of Annulohypoxylon stygium, Aspergillus mulundensis, Berkeleyomyces basicola (syn. Thielaviopsis basicola), Ceratocystis smalleyi, two Cercospora beticola strains, Coleophoma cylindrospora, Fusarium fracticaudum, Phialophora cf. hyalina, and Morchella septimelata.</title>
        <authorList>
            <person name="Wingfield B.D."/>
            <person name="Bills G.F."/>
            <person name="Dong Y."/>
            <person name="Huang W."/>
            <person name="Nel W.J."/>
            <person name="Swalarsk-Parry B.S."/>
            <person name="Vaghefi N."/>
            <person name="Wilken P.M."/>
            <person name="An Z."/>
            <person name="de Beer Z.W."/>
            <person name="De Vos L."/>
            <person name="Chen L."/>
            <person name="Duong T.A."/>
            <person name="Gao Y."/>
            <person name="Hammerbacher A."/>
            <person name="Kikkert J.R."/>
            <person name="Li Y."/>
            <person name="Li H."/>
            <person name="Li K."/>
            <person name="Li Q."/>
            <person name="Liu X."/>
            <person name="Ma X."/>
            <person name="Naidoo K."/>
            <person name="Pethybridge S.J."/>
            <person name="Sun J."/>
            <person name="Steenkamp E.T."/>
            <person name="van der Nest M.A."/>
            <person name="van Wyk S."/>
            <person name="Wingfield M.J."/>
            <person name="Xiong C."/>
            <person name="Yue Q."/>
            <person name="Zhang X."/>
        </authorList>
    </citation>
    <scope>NUCLEOTIDE SEQUENCE [LARGE SCALE GENOMIC DNA]</scope>
    <source>
        <strain evidence="4 5">BP6252</strain>
    </source>
</reference>
<dbReference type="InterPro" id="IPR057088">
    <property type="entry name" value="GLRG_09195_Thiored"/>
</dbReference>
<dbReference type="InterPro" id="IPR036380">
    <property type="entry name" value="Isochorismatase-like_sf"/>
</dbReference>
<comment type="caution">
    <text evidence="4">The sequence shown here is derived from an EMBL/GenBank/DDBJ whole genome shotgun (WGS) entry which is preliminary data.</text>
</comment>
<feature type="region of interest" description="Disordered" evidence="2">
    <location>
        <begin position="100"/>
        <end position="160"/>
    </location>
</feature>
<evidence type="ECO:0000313" key="4">
    <source>
        <dbReference type="EMBL" id="RDW82051.1"/>
    </source>
</evidence>
<feature type="compositionally biased region" description="Basic and acidic residues" evidence="2">
    <location>
        <begin position="438"/>
        <end position="447"/>
    </location>
</feature>
<feature type="compositionally biased region" description="Basic and acidic residues" evidence="2">
    <location>
        <begin position="1030"/>
        <end position="1042"/>
    </location>
</feature>
<dbReference type="InterPro" id="IPR000868">
    <property type="entry name" value="Isochorismatase-like_dom"/>
</dbReference>
<dbReference type="OrthoDB" id="445341at2759"/>
<feature type="compositionally biased region" description="Polar residues" evidence="2">
    <location>
        <begin position="122"/>
        <end position="137"/>
    </location>
</feature>
<comment type="similarity">
    <text evidence="1">Belongs to the isochorismatase family.</text>
</comment>
<dbReference type="PANTHER" id="PTHR31212:SF5">
    <property type="entry name" value="ISOCHORISMATASE FAMILY PROTEIN FAMILY (AFU_ORTHOLOGUE AFUA_3G14500)"/>
    <property type="match status" value="1"/>
</dbReference>
<feature type="domain" description="Fe2OG dioxygenase" evidence="3">
    <location>
        <begin position="625"/>
        <end position="745"/>
    </location>
</feature>
<feature type="region of interest" description="Disordered" evidence="2">
    <location>
        <begin position="304"/>
        <end position="449"/>
    </location>
</feature>
<dbReference type="SUPFAM" id="SSF51197">
    <property type="entry name" value="Clavaminate synthase-like"/>
    <property type="match status" value="1"/>
</dbReference>
<dbReference type="Pfam" id="PF13532">
    <property type="entry name" value="2OG-FeII_Oxy_2"/>
    <property type="match status" value="1"/>
</dbReference>
<protein>
    <recommendedName>
        <fullName evidence="3">Fe2OG dioxygenase domain-containing protein</fullName>
    </recommendedName>
</protein>
<dbReference type="CDD" id="cd00431">
    <property type="entry name" value="cysteine_hydrolases"/>
    <property type="match status" value="1"/>
</dbReference>
<gene>
    <name evidence="4" type="ORF">BP6252_03163</name>
</gene>